<dbReference type="Proteomes" id="UP001501725">
    <property type="component" value="Unassembled WGS sequence"/>
</dbReference>
<gene>
    <name evidence="4" type="ORF">GCM10023184_25110</name>
</gene>
<feature type="domain" description="Glycoamylase-like" evidence="2">
    <location>
        <begin position="331"/>
        <end position="544"/>
    </location>
</feature>
<dbReference type="PROSITE" id="PS51257">
    <property type="entry name" value="PROKAR_LIPOPROTEIN"/>
    <property type="match status" value="1"/>
</dbReference>
<proteinExistence type="predicted"/>
<dbReference type="Pfam" id="PF10091">
    <property type="entry name" value="Glycoamylase"/>
    <property type="match status" value="1"/>
</dbReference>
<keyword evidence="5" id="KW-1185">Reference proteome</keyword>
<protein>
    <recommendedName>
        <fullName evidence="6">Beta-glucosidase</fullName>
    </recommendedName>
</protein>
<reference evidence="5" key="1">
    <citation type="journal article" date="2019" name="Int. J. Syst. Evol. Microbiol.">
        <title>The Global Catalogue of Microorganisms (GCM) 10K type strain sequencing project: providing services to taxonomists for standard genome sequencing and annotation.</title>
        <authorList>
            <consortium name="The Broad Institute Genomics Platform"/>
            <consortium name="The Broad Institute Genome Sequencing Center for Infectious Disease"/>
            <person name="Wu L."/>
            <person name="Ma J."/>
        </authorList>
    </citation>
    <scope>NUCLEOTIDE SEQUENCE [LARGE SCALE GENOMIC DNA]</scope>
    <source>
        <strain evidence="5">JCM 17919</strain>
    </source>
</reference>
<name>A0ABP8H046_9BACT</name>
<dbReference type="InterPro" id="IPR032812">
    <property type="entry name" value="SbsA_Ig"/>
</dbReference>
<evidence type="ECO:0000259" key="3">
    <source>
        <dbReference type="Pfam" id="PF13205"/>
    </source>
</evidence>
<accession>A0ABP8H046</accession>
<dbReference type="EMBL" id="BAABGY010000007">
    <property type="protein sequence ID" value="GAA4332478.1"/>
    <property type="molecule type" value="Genomic_DNA"/>
</dbReference>
<dbReference type="RefSeq" id="WP_345256095.1">
    <property type="nucleotide sequence ID" value="NZ_BAABGY010000007.1"/>
</dbReference>
<evidence type="ECO:0000259" key="2">
    <source>
        <dbReference type="Pfam" id="PF10091"/>
    </source>
</evidence>
<organism evidence="4 5">
    <name type="scientific">Flaviaesturariibacter amylovorans</name>
    <dbReference type="NCBI Taxonomy" id="1084520"/>
    <lineage>
        <taxon>Bacteria</taxon>
        <taxon>Pseudomonadati</taxon>
        <taxon>Bacteroidota</taxon>
        <taxon>Chitinophagia</taxon>
        <taxon>Chitinophagales</taxon>
        <taxon>Chitinophagaceae</taxon>
        <taxon>Flaviaestuariibacter</taxon>
    </lineage>
</organism>
<dbReference type="Gene3D" id="1.50.10.140">
    <property type="match status" value="1"/>
</dbReference>
<keyword evidence="1" id="KW-0732">Signal</keyword>
<feature type="domain" description="SbsA Ig-like" evidence="3">
    <location>
        <begin position="58"/>
        <end position="145"/>
    </location>
</feature>
<dbReference type="InterPro" id="IPR019282">
    <property type="entry name" value="Glycoamylase-like_cons_dom"/>
</dbReference>
<evidence type="ECO:0000313" key="5">
    <source>
        <dbReference type="Proteomes" id="UP001501725"/>
    </source>
</evidence>
<evidence type="ECO:0000313" key="4">
    <source>
        <dbReference type="EMBL" id="GAA4332478.1"/>
    </source>
</evidence>
<evidence type="ECO:0008006" key="6">
    <source>
        <dbReference type="Google" id="ProtNLM"/>
    </source>
</evidence>
<sequence length="561" mass="61321">MKQPLTPYTILLAGSLAMLLACSKKKDSNDDPGPAPAAPILLRTWSLNGVADRNLYYDVPTSPTMQLRFNAPVDRSTTSTGITLQTANGNPVAATISYGNGDSTLVVTPIGALAHLQKYQLNVTAPLAAPGGGNLQNPTTFTFLTSIDSSRKFPLISDDSLLSVVQRQTFKYFWDFGHPVSGLARERNTSGDLVTSGGSGFGIMAIITGIHRGFISRAQGLARLQTMVNFLRNTAQTHHGAFPHWLNGATGATIAFSANDNGADLVETSYLIQGLITARQYFNGAGTDEANLRNDINTIWQRVEWNWFRKGTENTLYWHWSPTVGWAMNMPIRGWNEALITYVLGASSPTYAVPRAVYDNGWAANGAMRNGQTYYGQQLPLGPTMGGPLFFAHYSFLGINPDRLQDAYATSYFNQNKAHSLIHYQYSIANPQQQFGYSDSVWGLTASDIPNGYAASAPTNDLGVIAPTAALSSFPYTPVESMKTLKFYYYVLGDKLFKDYGFIDAFSLKEPWFATSFLAIDQGPIIVMIENHRSGLLWNLFMSAPEVKSGLTALGFTSPHI</sequence>
<comment type="caution">
    <text evidence="4">The sequence shown here is derived from an EMBL/GenBank/DDBJ whole genome shotgun (WGS) entry which is preliminary data.</text>
</comment>
<dbReference type="Pfam" id="PF13205">
    <property type="entry name" value="Big_5"/>
    <property type="match status" value="1"/>
</dbReference>
<evidence type="ECO:0000256" key="1">
    <source>
        <dbReference type="ARBA" id="ARBA00022729"/>
    </source>
</evidence>